<evidence type="ECO:0000256" key="2">
    <source>
        <dbReference type="SAM" id="SignalP"/>
    </source>
</evidence>
<sequence length="409" mass="42586">MLLRLARLVLVLVLVLVAGLARADDAPGTSTRLDQAARFAELERKGDQARAAGKLSEAVSAYSEALRIREDARLRGRLGLIALEGGATAEAVGLLLLAVVDGHDMPPGERKEIVEAFLRTRPLVCRLDINVSHLGAEVRIDGELEPASLKRNDFYAFVMPGRHDIRASLPGYRDAVKTIEAPKGGRERVPLELVPNPPPGPSSASSQSSPTAAPSPPPFPAPSMPGSSAAAPSSPAASLPPSSPSSPPRRWTPAFGATMVYGALSPLPAFGLVASLESPVREVFSWRIDLRGALSPRGIEGAAIRGALVGAWPGLCGTIRGFSGCLLASAGALNRSVRNPELSQWLPFVGFGAGGMAARTVGPVDLRVSLDAVVLVSSYSISLGGSRGERTLWGSHPLLAGLSVAAAVR</sequence>
<comment type="caution">
    <text evidence="3">The sequence shown here is derived from an EMBL/GenBank/DDBJ whole genome shotgun (WGS) entry which is preliminary data.</text>
</comment>
<organism evidence="3 4">
    <name type="scientific">Polyangium mundeleinium</name>
    <dbReference type="NCBI Taxonomy" id="2995306"/>
    <lineage>
        <taxon>Bacteria</taxon>
        <taxon>Pseudomonadati</taxon>
        <taxon>Myxococcota</taxon>
        <taxon>Polyangia</taxon>
        <taxon>Polyangiales</taxon>
        <taxon>Polyangiaceae</taxon>
        <taxon>Polyangium</taxon>
    </lineage>
</organism>
<evidence type="ECO:0000313" key="3">
    <source>
        <dbReference type="EMBL" id="MDC0750048.1"/>
    </source>
</evidence>
<gene>
    <name evidence="3" type="ORF">POL67_52470</name>
</gene>
<feature type="signal peptide" evidence="2">
    <location>
        <begin position="1"/>
        <end position="23"/>
    </location>
</feature>
<feature type="region of interest" description="Disordered" evidence="1">
    <location>
        <begin position="179"/>
        <end position="250"/>
    </location>
</feature>
<reference evidence="3 4" key="1">
    <citation type="submission" date="2022-11" db="EMBL/GenBank/DDBJ databases">
        <title>Minimal conservation of predation-associated metabolite biosynthetic gene clusters underscores biosynthetic potential of Myxococcota including descriptions for ten novel species: Archangium lansinium sp. nov., Myxococcus landrumus sp. nov., Nannocystis bai.</title>
        <authorList>
            <person name="Ahearne A."/>
            <person name="Stevens C."/>
            <person name="Dowd S."/>
        </authorList>
    </citation>
    <scope>NUCLEOTIDE SEQUENCE [LARGE SCALE GENOMIC DNA]</scope>
    <source>
        <strain evidence="3 4">RJM3</strain>
    </source>
</reference>
<keyword evidence="2" id="KW-0732">Signal</keyword>
<evidence type="ECO:0000313" key="4">
    <source>
        <dbReference type="Proteomes" id="UP001221411"/>
    </source>
</evidence>
<feature type="chain" id="PRO_5045409650" description="PEGA domain-containing protein" evidence="2">
    <location>
        <begin position="24"/>
        <end position="409"/>
    </location>
</feature>
<protein>
    <recommendedName>
        <fullName evidence="5">PEGA domain-containing protein</fullName>
    </recommendedName>
</protein>
<feature type="compositionally biased region" description="Pro residues" evidence="1">
    <location>
        <begin position="213"/>
        <end position="223"/>
    </location>
</feature>
<accession>A0ABT5F9F0</accession>
<evidence type="ECO:0000256" key="1">
    <source>
        <dbReference type="SAM" id="MobiDB-lite"/>
    </source>
</evidence>
<dbReference type="EMBL" id="JAQNDO010000002">
    <property type="protein sequence ID" value="MDC0750048.1"/>
    <property type="molecule type" value="Genomic_DNA"/>
</dbReference>
<feature type="compositionally biased region" description="Low complexity" evidence="1">
    <location>
        <begin position="224"/>
        <end position="240"/>
    </location>
</feature>
<proteinExistence type="predicted"/>
<keyword evidence="4" id="KW-1185">Reference proteome</keyword>
<name>A0ABT5F9F0_9BACT</name>
<dbReference type="Proteomes" id="UP001221411">
    <property type="component" value="Unassembled WGS sequence"/>
</dbReference>
<feature type="compositionally biased region" description="Low complexity" evidence="1">
    <location>
        <begin position="202"/>
        <end position="212"/>
    </location>
</feature>
<evidence type="ECO:0008006" key="5">
    <source>
        <dbReference type="Google" id="ProtNLM"/>
    </source>
</evidence>
<dbReference type="RefSeq" id="WP_271931244.1">
    <property type="nucleotide sequence ID" value="NZ_JAQNDO010000002.1"/>
</dbReference>